<proteinExistence type="predicted"/>
<dbReference type="SMART" id="SM00850">
    <property type="entry name" value="LytTR"/>
    <property type="match status" value="1"/>
</dbReference>
<dbReference type="GO" id="GO:0000156">
    <property type="term" value="F:phosphorelay response regulator activity"/>
    <property type="evidence" value="ECO:0007669"/>
    <property type="project" value="InterPro"/>
</dbReference>
<evidence type="ECO:0000313" key="5">
    <source>
        <dbReference type="EMBL" id="RHM40839.1"/>
    </source>
</evidence>
<dbReference type="InterPro" id="IPR011006">
    <property type="entry name" value="CheY-like_superfamily"/>
</dbReference>
<reference evidence="4 7" key="2">
    <citation type="submission" date="2021-02" db="EMBL/GenBank/DDBJ databases">
        <title>FDA dAtabase for Regulatory Grade micrObial Sequences (FDA-ARGOS): Supporting development and validation of Infectious Disease Dx tests.</title>
        <authorList>
            <person name="Carlson P."/>
            <person name="Fischbach M."/>
            <person name="Hastie J."/>
            <person name="Bilen M."/>
            <person name="Cheng A."/>
            <person name="Tallon L."/>
            <person name="Sadzewicz L."/>
            <person name="Zhao X."/>
            <person name="Boylan J."/>
            <person name="Ott S."/>
            <person name="Bowen H."/>
            <person name="Vavikolanu K."/>
            <person name="Mehta A."/>
            <person name="Aluvathingal J."/>
            <person name="Nadendla S."/>
            <person name="Yan Y."/>
            <person name="Sichtig H."/>
        </authorList>
    </citation>
    <scope>NUCLEOTIDE SEQUENCE [LARGE SCALE GENOMIC DNA]</scope>
    <source>
        <strain evidence="4 7">FDAARGOS_1229</strain>
    </source>
</reference>
<dbReference type="SMART" id="SM00448">
    <property type="entry name" value="REC"/>
    <property type="match status" value="1"/>
</dbReference>
<dbReference type="EMBL" id="CP069450">
    <property type="protein sequence ID" value="QRO50013.1"/>
    <property type="molecule type" value="Genomic_DNA"/>
</dbReference>
<sequence>MNAIIIEDEYLAAAELERLLGEVAPEITILTKLDSVSESVKWLKKNKADVIFMDIHLGDGQSFDIFEQVEVTAPVIFITAYDEYALKAFKYQGIDYILKPFDKEELQQALNKLESLSPTNTPFPVASLTVYQERFLVTVGTKMKSVTVGDVAYFMADGKYLVLFTRDGQNYILDQTISGIETKLNPAQFFKINRKFIISYNSIKEMVKYSNSRIKIVLIPVPPAGIEAIVSSERIQEFKQWLNQ</sequence>
<feature type="domain" description="Response regulatory" evidence="2">
    <location>
        <begin position="2"/>
        <end position="114"/>
    </location>
</feature>
<evidence type="ECO:0000256" key="1">
    <source>
        <dbReference type="PROSITE-ProRule" id="PRU00169"/>
    </source>
</evidence>
<gene>
    <name evidence="5" type="ORF">DWZ68_15105</name>
    <name evidence="4" type="ORF">I6J59_19455</name>
</gene>
<dbReference type="Pfam" id="PF04397">
    <property type="entry name" value="LytTR"/>
    <property type="match status" value="1"/>
</dbReference>
<dbReference type="GO" id="GO:0003677">
    <property type="term" value="F:DNA binding"/>
    <property type="evidence" value="ECO:0007669"/>
    <property type="project" value="UniProtKB-KW"/>
</dbReference>
<evidence type="ECO:0000313" key="4">
    <source>
        <dbReference type="EMBL" id="QRO50013.1"/>
    </source>
</evidence>
<keyword evidence="7" id="KW-1185">Reference proteome</keyword>
<dbReference type="InterPro" id="IPR001789">
    <property type="entry name" value="Sig_transdc_resp-reg_receiver"/>
</dbReference>
<dbReference type="PANTHER" id="PTHR37299">
    <property type="entry name" value="TRANSCRIPTIONAL REGULATOR-RELATED"/>
    <property type="match status" value="1"/>
</dbReference>
<dbReference type="Pfam" id="PF00072">
    <property type="entry name" value="Response_reg"/>
    <property type="match status" value="1"/>
</dbReference>
<protein>
    <submittedName>
        <fullName evidence="5">DNA-binding response regulator</fullName>
    </submittedName>
    <submittedName>
        <fullName evidence="4">Response regulator transcription factor</fullName>
    </submittedName>
</protein>
<evidence type="ECO:0000313" key="7">
    <source>
        <dbReference type="Proteomes" id="UP000654720"/>
    </source>
</evidence>
<dbReference type="InterPro" id="IPR046947">
    <property type="entry name" value="LytR-like"/>
</dbReference>
<feature type="domain" description="HTH LytTR-type" evidence="3">
    <location>
        <begin position="135"/>
        <end position="244"/>
    </location>
</feature>
<dbReference type="InterPro" id="IPR007492">
    <property type="entry name" value="LytTR_DNA-bd_dom"/>
</dbReference>
<evidence type="ECO:0000259" key="3">
    <source>
        <dbReference type="PROSITE" id="PS50930"/>
    </source>
</evidence>
<accession>A0A415QEF8</accession>
<keyword evidence="5" id="KW-0238">DNA-binding</keyword>
<reference evidence="5 6" key="1">
    <citation type="submission" date="2018-08" db="EMBL/GenBank/DDBJ databases">
        <title>A genome reference for cultivated species of the human gut microbiota.</title>
        <authorList>
            <person name="Zou Y."/>
            <person name="Xue W."/>
            <person name="Luo G."/>
        </authorList>
    </citation>
    <scope>NUCLEOTIDE SEQUENCE [LARGE SCALE GENOMIC DNA]</scope>
    <source>
        <strain evidence="5 6">AF34-33</strain>
    </source>
</reference>
<dbReference type="SUPFAM" id="SSF52172">
    <property type="entry name" value="CheY-like"/>
    <property type="match status" value="1"/>
</dbReference>
<evidence type="ECO:0000259" key="2">
    <source>
        <dbReference type="PROSITE" id="PS50110"/>
    </source>
</evidence>
<dbReference type="PROSITE" id="PS50110">
    <property type="entry name" value="RESPONSE_REGULATORY"/>
    <property type="match status" value="1"/>
</dbReference>
<dbReference type="Proteomes" id="UP000654720">
    <property type="component" value="Chromosome"/>
</dbReference>
<dbReference type="RefSeq" id="WP_027201727.1">
    <property type="nucleotide sequence ID" value="NZ_CABJDM010000026.1"/>
</dbReference>
<feature type="modified residue" description="4-aspartylphosphate" evidence="1">
    <location>
        <position position="54"/>
    </location>
</feature>
<keyword evidence="1" id="KW-0597">Phosphoprotein</keyword>
<name>A0A415QEF8_9BACT</name>
<organism evidence="5 6">
    <name type="scientific">Butyricimonas virosa</name>
    <dbReference type="NCBI Taxonomy" id="544645"/>
    <lineage>
        <taxon>Bacteria</taxon>
        <taxon>Pseudomonadati</taxon>
        <taxon>Bacteroidota</taxon>
        <taxon>Bacteroidia</taxon>
        <taxon>Bacteroidales</taxon>
        <taxon>Odoribacteraceae</taxon>
        <taxon>Butyricimonas</taxon>
    </lineage>
</organism>
<evidence type="ECO:0000313" key="6">
    <source>
        <dbReference type="Proteomes" id="UP000286038"/>
    </source>
</evidence>
<dbReference type="PANTHER" id="PTHR37299:SF1">
    <property type="entry name" value="STAGE 0 SPORULATION PROTEIN A HOMOLOG"/>
    <property type="match status" value="1"/>
</dbReference>
<dbReference type="Gene3D" id="2.40.50.1020">
    <property type="entry name" value="LytTr DNA-binding domain"/>
    <property type="match status" value="1"/>
</dbReference>
<dbReference type="EMBL" id="QRPV01000026">
    <property type="protein sequence ID" value="RHM40839.1"/>
    <property type="molecule type" value="Genomic_DNA"/>
</dbReference>
<dbReference type="AlphaFoldDB" id="A0A415QEF8"/>
<dbReference type="Gene3D" id="3.40.50.2300">
    <property type="match status" value="1"/>
</dbReference>
<dbReference type="GeneID" id="93097232"/>
<dbReference type="Proteomes" id="UP000286038">
    <property type="component" value="Unassembled WGS sequence"/>
</dbReference>
<dbReference type="PROSITE" id="PS50930">
    <property type="entry name" value="HTH_LYTTR"/>
    <property type="match status" value="1"/>
</dbReference>